<dbReference type="AlphaFoldDB" id="A0A533IFB5"/>
<reference evidence="1 2" key="1">
    <citation type="journal article" date="2017" name="Nat. Commun.">
        <title>In situ click chemistry generation of cyclooxygenase-2 inhibitors.</title>
        <authorList>
            <person name="Bhardwaj A."/>
            <person name="Kaur J."/>
            <person name="Wuest M."/>
            <person name="Wuest F."/>
        </authorList>
    </citation>
    <scope>NUCLEOTIDE SEQUENCE [LARGE SCALE GENOMIC DNA]</scope>
    <source>
        <strain evidence="1">S2_012_000_R3_94</strain>
    </source>
</reference>
<evidence type="ECO:0000313" key="2">
    <source>
        <dbReference type="Proteomes" id="UP000315344"/>
    </source>
</evidence>
<evidence type="ECO:0000313" key="1">
    <source>
        <dbReference type="EMBL" id="TKW68268.1"/>
    </source>
</evidence>
<organism evidence="1 2">
    <name type="scientific">Paracoccus denitrificans</name>
    <dbReference type="NCBI Taxonomy" id="266"/>
    <lineage>
        <taxon>Bacteria</taxon>
        <taxon>Pseudomonadati</taxon>
        <taxon>Pseudomonadota</taxon>
        <taxon>Alphaproteobacteria</taxon>
        <taxon>Rhodobacterales</taxon>
        <taxon>Paracoccaceae</taxon>
        <taxon>Paracoccus</taxon>
    </lineage>
</organism>
<proteinExistence type="predicted"/>
<protein>
    <submittedName>
        <fullName evidence="1">Uncharacterized protein</fullName>
    </submittedName>
</protein>
<accession>A0A533IFB5</accession>
<sequence>MNNMTWLIRASRWARKPPSMKMVKLVFAILAAGLILLALEKLGWWPEWATMEKDRGPRLPR</sequence>
<dbReference type="Proteomes" id="UP000315344">
    <property type="component" value="Unassembled WGS sequence"/>
</dbReference>
<name>A0A533IFB5_PARDE</name>
<comment type="caution">
    <text evidence="1">The sequence shown here is derived from an EMBL/GenBank/DDBJ whole genome shotgun (WGS) entry which is preliminary data.</text>
</comment>
<dbReference type="EMBL" id="VAFL01000002">
    <property type="protein sequence ID" value="TKW68268.1"/>
    <property type="molecule type" value="Genomic_DNA"/>
</dbReference>
<gene>
    <name evidence="1" type="ORF">DI616_03990</name>
</gene>